<dbReference type="AlphaFoldDB" id="A0A1J5TY38"/>
<evidence type="ECO:0000256" key="4">
    <source>
        <dbReference type="ARBA" id="ARBA00022989"/>
    </source>
</evidence>
<organism evidence="11 12">
    <name type="scientific">Bathymodiolus thermophilus thioautotrophic gill symbiont</name>
    <dbReference type="NCBI Taxonomy" id="2360"/>
    <lineage>
        <taxon>Bacteria</taxon>
        <taxon>Pseudomonadati</taxon>
        <taxon>Pseudomonadota</taxon>
        <taxon>Gammaproteobacteria</taxon>
        <taxon>sulfur-oxidizing symbionts</taxon>
    </lineage>
</organism>
<dbReference type="OrthoDB" id="9760224at2"/>
<keyword evidence="2" id="KW-1003">Cell membrane</keyword>
<feature type="transmembrane region" description="Helical" evidence="9">
    <location>
        <begin position="12"/>
        <end position="30"/>
    </location>
</feature>
<comment type="caution">
    <text evidence="11">The sequence shown here is derived from an EMBL/GenBank/DDBJ whole genome shotgun (WGS) entry which is preliminary data.</text>
</comment>
<dbReference type="PIRSF" id="PIRSF005091">
    <property type="entry name" value="Mmb_sulf_HI1246"/>
    <property type="match status" value="1"/>
</dbReference>
<dbReference type="Proteomes" id="UP000182798">
    <property type="component" value="Unassembled WGS sequence"/>
</dbReference>
<dbReference type="Gene3D" id="3.30.1120.80">
    <property type="match status" value="1"/>
</dbReference>
<feature type="binding site" evidence="8">
    <location>
        <position position="281"/>
    </location>
    <ligand>
        <name>Mn(2+)</name>
        <dbReference type="ChEBI" id="CHEBI:29035"/>
    </ligand>
</feature>
<dbReference type="SUPFAM" id="SSF53649">
    <property type="entry name" value="Alkaline phosphatase-like"/>
    <property type="match status" value="1"/>
</dbReference>
<evidence type="ECO:0000256" key="6">
    <source>
        <dbReference type="PIRSR" id="PIRSR005091-1"/>
    </source>
</evidence>
<feature type="binding site" evidence="8">
    <location>
        <position position="495"/>
    </location>
    <ligand>
        <name>Mn(2+)</name>
        <dbReference type="ChEBI" id="CHEBI:29035"/>
    </ligand>
</feature>
<dbReference type="Gene3D" id="3.40.720.10">
    <property type="entry name" value="Alkaline Phosphatase, subunit A"/>
    <property type="match status" value="1"/>
</dbReference>
<dbReference type="InterPro" id="IPR050448">
    <property type="entry name" value="OpgB/LTA_synthase_biosynth"/>
</dbReference>
<name>A0A1J5TY38_9GAMM</name>
<dbReference type="GO" id="GO:0046872">
    <property type="term" value="F:metal ion binding"/>
    <property type="evidence" value="ECO:0007669"/>
    <property type="project" value="UniProtKB-KW"/>
</dbReference>
<accession>A0A1J5TY38</accession>
<evidence type="ECO:0000256" key="3">
    <source>
        <dbReference type="ARBA" id="ARBA00022692"/>
    </source>
</evidence>
<proteinExistence type="predicted"/>
<evidence type="ECO:0000313" key="12">
    <source>
        <dbReference type="Proteomes" id="UP000182798"/>
    </source>
</evidence>
<feature type="transmembrane region" description="Helical" evidence="9">
    <location>
        <begin position="170"/>
        <end position="187"/>
    </location>
</feature>
<feature type="transmembrane region" description="Helical" evidence="9">
    <location>
        <begin position="133"/>
        <end position="150"/>
    </location>
</feature>
<feature type="transmembrane region" description="Helical" evidence="9">
    <location>
        <begin position="80"/>
        <end position="103"/>
    </location>
</feature>
<dbReference type="InterPro" id="IPR017850">
    <property type="entry name" value="Alkaline_phosphatase_core_sf"/>
</dbReference>
<gene>
    <name evidence="11" type="ORF">BGC33_07420</name>
</gene>
<keyword evidence="3 9" id="KW-0812">Transmembrane</keyword>
<comment type="subcellular location">
    <subcellularLocation>
        <location evidence="1">Cell membrane</location>
        <topology evidence="1">Multi-pass membrane protein</topology>
    </subcellularLocation>
</comment>
<dbReference type="CDD" id="cd16015">
    <property type="entry name" value="LTA_synthase"/>
    <property type="match status" value="1"/>
</dbReference>
<dbReference type="InterPro" id="IPR012160">
    <property type="entry name" value="LtaS-like"/>
</dbReference>
<feature type="binding site" evidence="7">
    <location>
        <position position="439"/>
    </location>
    <ligand>
        <name>substrate</name>
    </ligand>
</feature>
<protein>
    <submittedName>
        <fullName evidence="11">Sulfatase</fullName>
    </submittedName>
</protein>
<feature type="transmembrane region" description="Helical" evidence="9">
    <location>
        <begin position="42"/>
        <end position="68"/>
    </location>
</feature>
<dbReference type="GO" id="GO:0005886">
    <property type="term" value="C:plasma membrane"/>
    <property type="evidence" value="ECO:0007669"/>
    <property type="project" value="UniProtKB-SubCell"/>
</dbReference>
<sequence>MDIIKQLLKHYFYLILVFSIGRLSLFVWQFDRFSHTPDYWLTFVYGIKMDTILALMLLVPLLFLLTLAPKVLAKFVDKLLGYYFLIVLMLVIFIESATFPFFAQYDIRPNYLFVEYLEHIREVSSMLIADYKMVFLATSVVMFIVARAYLKQAQQQFLCCFDWPYIKRVALLLPLFLIFLIGIRSSFGHRPANLSDALYSPNRILNEVTKNSPYSILYAIYSNKHDGSIKRYGSMKIDDAIQRVKHRLNIQNTHPKYIFNRTVGTHFKQNKNKNLVIFIQESIGAQFVAAVGGEDGITPHFNQLANNGLLFTDAYSNGTRSIRGLAGLVAGNFSIPGKGVLKRNKSQQDFFTMASLLKSHQYETVFLYGGEARFDNMKSWFSGNGFDRIIEQNDFANPKYVGSWGVSDEDLVIKANQEFKKYHDQGQKFAAVMFSTSNHAPFDFPEDKIDLIKGVAVKSVKNAIKYADYAIGQFVKLAQKEDYYKDTIFVIAADHDVRVYGDDLVPVNHFHIPALIFGQGVPTTTYDKISTQPDILATALDLMGIEGLSHPIQGHSIFSDKKQNVTLMQFNDSYALRQDDTVAVIRPNKKPLTFLYKNGQLNATTHDKTLEQDALAFVITLDYLYNNTLHQ</sequence>
<keyword evidence="7" id="KW-0464">Manganese</keyword>
<evidence type="ECO:0000256" key="8">
    <source>
        <dbReference type="PIRSR" id="PIRSR005091-3"/>
    </source>
</evidence>
<dbReference type="Pfam" id="PF00884">
    <property type="entry name" value="Sulfatase"/>
    <property type="match status" value="1"/>
</dbReference>
<dbReference type="EMBL" id="MIQH01000080">
    <property type="protein sequence ID" value="OIR25666.1"/>
    <property type="molecule type" value="Genomic_DNA"/>
</dbReference>
<evidence type="ECO:0000256" key="7">
    <source>
        <dbReference type="PIRSR" id="PIRSR005091-2"/>
    </source>
</evidence>
<evidence type="ECO:0000256" key="9">
    <source>
        <dbReference type="SAM" id="Phobius"/>
    </source>
</evidence>
<dbReference type="InterPro" id="IPR000917">
    <property type="entry name" value="Sulfatase_N"/>
</dbReference>
<feature type="domain" description="Sulfatase N-terminal" evidence="10">
    <location>
        <begin position="273"/>
        <end position="545"/>
    </location>
</feature>
<keyword evidence="4 9" id="KW-1133">Transmembrane helix</keyword>
<evidence type="ECO:0000313" key="11">
    <source>
        <dbReference type="EMBL" id="OIR25666.1"/>
    </source>
</evidence>
<reference evidence="12" key="1">
    <citation type="submission" date="2016-09" db="EMBL/GenBank/DDBJ databases">
        <title>Genome Sequence of Bathymodiolus thermophilus sulfur-oxidizing gill endosymbiont.</title>
        <authorList>
            <person name="Ponnudurai R."/>
            <person name="Kleiner M."/>
            <person name="Sayavedra L."/>
            <person name="Thuermer A."/>
            <person name="Felbeck H."/>
            <person name="Schlueter R."/>
            <person name="Schweder T."/>
            <person name="Markert S."/>
        </authorList>
    </citation>
    <scope>NUCLEOTIDE SEQUENCE [LARGE SCALE GENOMIC DNA]</scope>
    <source>
        <strain evidence="12">BAT/CrabSpa'14</strain>
    </source>
</reference>
<dbReference type="PANTHER" id="PTHR47371">
    <property type="entry name" value="LIPOTEICHOIC ACID SYNTHASE"/>
    <property type="match status" value="1"/>
</dbReference>
<keyword evidence="7" id="KW-0479">Metal-binding</keyword>
<feature type="active site" evidence="6">
    <location>
        <position position="321"/>
    </location>
</feature>
<feature type="binding site" evidence="8">
    <location>
        <position position="494"/>
    </location>
    <ligand>
        <name>Mn(2+)</name>
        <dbReference type="ChEBI" id="CHEBI:29035"/>
    </ligand>
</feature>
<evidence type="ECO:0000259" key="10">
    <source>
        <dbReference type="Pfam" id="PF00884"/>
    </source>
</evidence>
<evidence type="ECO:0000256" key="1">
    <source>
        <dbReference type="ARBA" id="ARBA00004651"/>
    </source>
</evidence>
<evidence type="ECO:0000256" key="5">
    <source>
        <dbReference type="ARBA" id="ARBA00023136"/>
    </source>
</evidence>
<evidence type="ECO:0000256" key="2">
    <source>
        <dbReference type="ARBA" id="ARBA00022475"/>
    </source>
</evidence>
<dbReference type="PANTHER" id="PTHR47371:SF3">
    <property type="entry name" value="PHOSPHOGLYCEROL TRANSFERASE I"/>
    <property type="match status" value="1"/>
</dbReference>
<keyword evidence="5 9" id="KW-0472">Membrane</keyword>